<keyword evidence="3" id="KW-1185">Reference proteome</keyword>
<dbReference type="AlphaFoldDB" id="A0AAD7DKV0"/>
<sequence length="249" mass="28208">MLALTLKLFLFLSVGFAAASPVMLSAEQTSKSYGSVRSDPLVSDASRTIEILDAVPSGTGNQLFASGQWKKRTPTAESLDAPTLFAHDQWKKGMIDTPTKIRESRDPQTTIFNHMQWDECVFVPGEEIEAKDVLRITATRIIKLLDLLSLLHYLRTTSGKKCMLKVSPLFFRSKLCSGVQLATPRRMLWIFRNSNHFASVFNPIRFFRKRSRESGSEVGSFRKVEPNELEERKDISTGPVFFAKVQWDE</sequence>
<proteinExistence type="predicted"/>
<dbReference type="Proteomes" id="UP001221757">
    <property type="component" value="Unassembled WGS sequence"/>
</dbReference>
<accession>A0AAD7DKV0</accession>
<evidence type="ECO:0000256" key="1">
    <source>
        <dbReference type="SAM" id="SignalP"/>
    </source>
</evidence>
<organism evidence="2 3">
    <name type="scientific">Mycena rosella</name>
    <name type="common">Pink bonnet</name>
    <name type="synonym">Agaricus rosellus</name>
    <dbReference type="NCBI Taxonomy" id="1033263"/>
    <lineage>
        <taxon>Eukaryota</taxon>
        <taxon>Fungi</taxon>
        <taxon>Dikarya</taxon>
        <taxon>Basidiomycota</taxon>
        <taxon>Agaricomycotina</taxon>
        <taxon>Agaricomycetes</taxon>
        <taxon>Agaricomycetidae</taxon>
        <taxon>Agaricales</taxon>
        <taxon>Marasmiineae</taxon>
        <taxon>Mycenaceae</taxon>
        <taxon>Mycena</taxon>
    </lineage>
</organism>
<comment type="caution">
    <text evidence="2">The sequence shown here is derived from an EMBL/GenBank/DDBJ whole genome shotgun (WGS) entry which is preliminary data.</text>
</comment>
<reference evidence="2" key="1">
    <citation type="submission" date="2023-03" db="EMBL/GenBank/DDBJ databases">
        <title>Massive genome expansion in bonnet fungi (Mycena s.s.) driven by repeated elements and novel gene families across ecological guilds.</title>
        <authorList>
            <consortium name="Lawrence Berkeley National Laboratory"/>
            <person name="Harder C.B."/>
            <person name="Miyauchi S."/>
            <person name="Viragh M."/>
            <person name="Kuo A."/>
            <person name="Thoen E."/>
            <person name="Andreopoulos B."/>
            <person name="Lu D."/>
            <person name="Skrede I."/>
            <person name="Drula E."/>
            <person name="Henrissat B."/>
            <person name="Morin E."/>
            <person name="Kohler A."/>
            <person name="Barry K."/>
            <person name="LaButti K."/>
            <person name="Morin E."/>
            <person name="Salamov A."/>
            <person name="Lipzen A."/>
            <person name="Mereny Z."/>
            <person name="Hegedus B."/>
            <person name="Baldrian P."/>
            <person name="Stursova M."/>
            <person name="Weitz H."/>
            <person name="Taylor A."/>
            <person name="Grigoriev I.V."/>
            <person name="Nagy L.G."/>
            <person name="Martin F."/>
            <person name="Kauserud H."/>
        </authorList>
    </citation>
    <scope>NUCLEOTIDE SEQUENCE</scope>
    <source>
        <strain evidence="2">CBHHK067</strain>
    </source>
</reference>
<evidence type="ECO:0000313" key="3">
    <source>
        <dbReference type="Proteomes" id="UP001221757"/>
    </source>
</evidence>
<protein>
    <submittedName>
        <fullName evidence="2">Uncharacterized protein</fullName>
    </submittedName>
</protein>
<feature type="chain" id="PRO_5042190928" evidence="1">
    <location>
        <begin position="20"/>
        <end position="249"/>
    </location>
</feature>
<evidence type="ECO:0000313" key="2">
    <source>
        <dbReference type="EMBL" id="KAJ7693637.1"/>
    </source>
</evidence>
<feature type="signal peptide" evidence="1">
    <location>
        <begin position="1"/>
        <end position="19"/>
    </location>
</feature>
<name>A0AAD7DKV0_MYCRO</name>
<gene>
    <name evidence="2" type="ORF">B0H17DRAFT_1059326</name>
</gene>
<keyword evidence="1" id="KW-0732">Signal</keyword>
<dbReference type="EMBL" id="JARKIE010000045">
    <property type="protein sequence ID" value="KAJ7693637.1"/>
    <property type="molecule type" value="Genomic_DNA"/>
</dbReference>